<keyword evidence="6" id="KW-0564">Palmitate</keyword>
<dbReference type="Proteomes" id="UP001497600">
    <property type="component" value="Chromosome C"/>
</dbReference>
<dbReference type="EMBL" id="OZ004255">
    <property type="protein sequence ID" value="CAK7899856.1"/>
    <property type="molecule type" value="Genomic_DNA"/>
</dbReference>
<dbReference type="PANTHER" id="PTHR22883:SF23">
    <property type="entry name" value="PALMITOYLTRANSFERASE ZDHHC6"/>
    <property type="match status" value="1"/>
</dbReference>
<comment type="subcellular location">
    <subcellularLocation>
        <location evidence="1">Membrane</location>
        <topology evidence="1">Multi-pass membrane protein</topology>
    </subcellularLocation>
</comment>
<dbReference type="PANTHER" id="PTHR22883">
    <property type="entry name" value="ZINC FINGER DHHC DOMAIN CONTAINING PROTEIN"/>
    <property type="match status" value="1"/>
</dbReference>
<feature type="transmembrane region" description="Helical" evidence="11">
    <location>
        <begin position="187"/>
        <end position="211"/>
    </location>
</feature>
<evidence type="ECO:0000256" key="12">
    <source>
        <dbReference type="SAM" id="MobiDB-lite"/>
    </source>
</evidence>
<name>A0ABP0EBJ9_9ASCO</name>
<dbReference type="InterPro" id="IPR039859">
    <property type="entry name" value="PFA4/ZDH16/20/ERF2-like"/>
</dbReference>
<dbReference type="PROSITE" id="PS50216">
    <property type="entry name" value="DHHC"/>
    <property type="match status" value="1"/>
</dbReference>
<evidence type="ECO:0000256" key="3">
    <source>
        <dbReference type="ARBA" id="ARBA00022692"/>
    </source>
</evidence>
<keyword evidence="8 11" id="KW-0012">Acyltransferase</keyword>
<organism evidence="14 15">
    <name type="scientific">[Candida] anglica</name>
    <dbReference type="NCBI Taxonomy" id="148631"/>
    <lineage>
        <taxon>Eukaryota</taxon>
        <taxon>Fungi</taxon>
        <taxon>Dikarya</taxon>
        <taxon>Ascomycota</taxon>
        <taxon>Saccharomycotina</taxon>
        <taxon>Pichiomycetes</taxon>
        <taxon>Debaryomycetaceae</taxon>
        <taxon>Kurtzmaniella</taxon>
    </lineage>
</organism>
<evidence type="ECO:0000256" key="11">
    <source>
        <dbReference type="RuleBase" id="RU079119"/>
    </source>
</evidence>
<protein>
    <recommendedName>
        <fullName evidence="11">Palmitoyltransferase</fullName>
        <ecNumber evidence="11">2.3.1.225</ecNumber>
    </recommendedName>
</protein>
<keyword evidence="3 11" id="KW-0812">Transmembrane</keyword>
<evidence type="ECO:0000256" key="5">
    <source>
        <dbReference type="ARBA" id="ARBA00023136"/>
    </source>
</evidence>
<feature type="domain" description="Palmitoyltransferase DHHC" evidence="13">
    <location>
        <begin position="108"/>
        <end position="224"/>
    </location>
</feature>
<feature type="region of interest" description="Disordered" evidence="12">
    <location>
        <begin position="230"/>
        <end position="250"/>
    </location>
</feature>
<keyword evidence="4 11" id="KW-1133">Transmembrane helix</keyword>
<evidence type="ECO:0000256" key="8">
    <source>
        <dbReference type="ARBA" id="ARBA00023315"/>
    </source>
</evidence>
<dbReference type="Pfam" id="PF01529">
    <property type="entry name" value="DHHC"/>
    <property type="match status" value="1"/>
</dbReference>
<dbReference type="EC" id="2.3.1.225" evidence="11"/>
<evidence type="ECO:0000256" key="10">
    <source>
        <dbReference type="ARBA" id="ARBA00048048"/>
    </source>
</evidence>
<evidence type="ECO:0000256" key="6">
    <source>
        <dbReference type="ARBA" id="ARBA00023139"/>
    </source>
</evidence>
<feature type="transmembrane region" description="Helical" evidence="11">
    <location>
        <begin position="14"/>
        <end position="34"/>
    </location>
</feature>
<evidence type="ECO:0000313" key="15">
    <source>
        <dbReference type="Proteomes" id="UP001497600"/>
    </source>
</evidence>
<feature type="transmembrane region" description="Helical" evidence="11">
    <location>
        <begin position="156"/>
        <end position="175"/>
    </location>
</feature>
<evidence type="ECO:0000256" key="2">
    <source>
        <dbReference type="ARBA" id="ARBA00022679"/>
    </source>
</evidence>
<keyword evidence="15" id="KW-1185">Reference proteome</keyword>
<evidence type="ECO:0000259" key="13">
    <source>
        <dbReference type="Pfam" id="PF01529"/>
    </source>
</evidence>
<evidence type="ECO:0000256" key="1">
    <source>
        <dbReference type="ARBA" id="ARBA00004141"/>
    </source>
</evidence>
<proteinExistence type="inferred from homology"/>
<reference evidence="14 15" key="1">
    <citation type="submission" date="2024-01" db="EMBL/GenBank/DDBJ databases">
        <authorList>
            <consortium name="Genoscope - CEA"/>
            <person name="William W."/>
        </authorList>
    </citation>
    <scope>NUCLEOTIDE SEQUENCE [LARGE SCALE GENOMIC DNA]</scope>
    <source>
        <strain evidence="14 15">29B2s-10</strain>
    </source>
</reference>
<evidence type="ECO:0000256" key="9">
    <source>
        <dbReference type="ARBA" id="ARBA00038298"/>
    </source>
</evidence>
<gene>
    <name evidence="14" type="ORF">CAAN4_C04566</name>
</gene>
<comment type="catalytic activity">
    <reaction evidence="10 11">
        <text>L-cysteinyl-[protein] + hexadecanoyl-CoA = S-hexadecanoyl-L-cysteinyl-[protein] + CoA</text>
        <dbReference type="Rhea" id="RHEA:36683"/>
        <dbReference type="Rhea" id="RHEA-COMP:10131"/>
        <dbReference type="Rhea" id="RHEA-COMP:11032"/>
        <dbReference type="ChEBI" id="CHEBI:29950"/>
        <dbReference type="ChEBI" id="CHEBI:57287"/>
        <dbReference type="ChEBI" id="CHEBI:57379"/>
        <dbReference type="ChEBI" id="CHEBI:74151"/>
        <dbReference type="EC" id="2.3.1.225"/>
    </reaction>
</comment>
<keyword evidence="5 11" id="KW-0472">Membrane</keyword>
<comment type="domain">
    <text evidence="11">The DHHC domain is required for palmitoyltransferase activity.</text>
</comment>
<sequence length="392" mass="45692">MDSPVFHFAWVKKIVPLLVLGLLGYGSFVAFYSLGYLEIYTHHSHGVAITLWVILGLSVPLVLYYWASLLLVGPGKAPKFQPFDLYGVDQSLATPPQYFMCDENGFPFWCSNCQSLKLPRSLHSKDMGYCVLKFDHYCVWVGTVIGQDNYIYFLKFVWWVFVTFFTALIFLAVYTKDNADRGLNHNFIVLFIFSGMWVLILASLLGSQLLYISKNMTMLDDVSKKQHKRYTRWSNSSRRNPKRKPRKEDGKRYINLARPIDSHDSISSTCHRAVVQYTLKETPYSYGFIANWNNLWLNGNGPHLIPQVQQTKQFIRCVLMFFIPFTEPFPKRKVYNNNDTSKQDLEDHGNYEKYCDSLNENFENFLQEKIEKGDFYLPQYVNPTTKDNSEDE</sequence>
<dbReference type="InterPro" id="IPR001594">
    <property type="entry name" value="Palmitoyltrfase_DHHC"/>
</dbReference>
<accession>A0ABP0EBJ9</accession>
<feature type="transmembrane region" description="Helical" evidence="11">
    <location>
        <begin position="46"/>
        <end position="67"/>
    </location>
</feature>
<evidence type="ECO:0000256" key="7">
    <source>
        <dbReference type="ARBA" id="ARBA00023288"/>
    </source>
</evidence>
<keyword evidence="7" id="KW-0449">Lipoprotein</keyword>
<evidence type="ECO:0000256" key="4">
    <source>
        <dbReference type="ARBA" id="ARBA00022989"/>
    </source>
</evidence>
<keyword evidence="2 11" id="KW-0808">Transferase</keyword>
<comment type="similarity">
    <text evidence="9">Belongs to the DHHC palmitoyltransferase family. PFA5 subfamily.</text>
</comment>
<evidence type="ECO:0000313" key="14">
    <source>
        <dbReference type="EMBL" id="CAK7899856.1"/>
    </source>
</evidence>